<evidence type="ECO:0000313" key="2">
    <source>
        <dbReference type="EMBL" id="GGX61586.1"/>
    </source>
</evidence>
<keyword evidence="3" id="KW-1185">Reference proteome</keyword>
<gene>
    <name evidence="2" type="ORF">GCM10011309_09420</name>
</gene>
<keyword evidence="1" id="KW-1133">Transmembrane helix</keyword>
<proteinExistence type="predicted"/>
<keyword evidence="1" id="KW-0472">Membrane</keyword>
<reference evidence="2 3" key="1">
    <citation type="journal article" date="2014" name="Int. J. Syst. Evol. Microbiol.">
        <title>Complete genome sequence of Corynebacterium casei LMG S-19264T (=DSM 44701T), isolated from a smear-ripened cheese.</title>
        <authorList>
            <consortium name="US DOE Joint Genome Institute (JGI-PGF)"/>
            <person name="Walter F."/>
            <person name="Albersmeier A."/>
            <person name="Kalinowski J."/>
            <person name="Ruckert C."/>
        </authorList>
    </citation>
    <scope>NUCLEOTIDE SEQUENCE [LARGE SCALE GENOMIC DNA]</scope>
    <source>
        <strain evidence="2 3">KCTC 23968</strain>
    </source>
</reference>
<name>A0A918KFH6_9PROT</name>
<dbReference type="RefSeq" id="WP_189581992.1">
    <property type="nucleotide sequence ID" value="NZ_BMYV01000001.1"/>
</dbReference>
<dbReference type="InterPro" id="IPR010281">
    <property type="entry name" value="DUF885"/>
</dbReference>
<accession>A0A918KFH6</accession>
<organism evidence="2 3">
    <name type="scientific">Litorimonas cladophorae</name>
    <dbReference type="NCBI Taxonomy" id="1220491"/>
    <lineage>
        <taxon>Bacteria</taxon>
        <taxon>Pseudomonadati</taxon>
        <taxon>Pseudomonadota</taxon>
        <taxon>Alphaproteobacteria</taxon>
        <taxon>Maricaulales</taxon>
        <taxon>Robiginitomaculaceae</taxon>
    </lineage>
</organism>
<dbReference type="Proteomes" id="UP000600865">
    <property type="component" value="Unassembled WGS sequence"/>
</dbReference>
<evidence type="ECO:0000256" key="1">
    <source>
        <dbReference type="SAM" id="Phobius"/>
    </source>
</evidence>
<dbReference type="EMBL" id="BMYV01000001">
    <property type="protein sequence ID" value="GGX61586.1"/>
    <property type="molecule type" value="Genomic_DNA"/>
</dbReference>
<dbReference type="AlphaFoldDB" id="A0A918KFH6"/>
<evidence type="ECO:0008006" key="4">
    <source>
        <dbReference type="Google" id="ProtNLM"/>
    </source>
</evidence>
<comment type="caution">
    <text evidence="2">The sequence shown here is derived from an EMBL/GenBank/DDBJ whole genome shotgun (WGS) entry which is preliminary data.</text>
</comment>
<dbReference type="PANTHER" id="PTHR33361">
    <property type="entry name" value="GLR0591 PROTEIN"/>
    <property type="match status" value="1"/>
</dbReference>
<evidence type="ECO:0000313" key="3">
    <source>
        <dbReference type="Proteomes" id="UP000600865"/>
    </source>
</evidence>
<protein>
    <recommendedName>
        <fullName evidence="4">DUF885 domain-containing protein</fullName>
    </recommendedName>
</protein>
<dbReference type="Pfam" id="PF05960">
    <property type="entry name" value="DUF885"/>
    <property type="match status" value="1"/>
</dbReference>
<sequence length="606" mass="67587">MGWIRKTALGTAGLIGLGAFGGYLWFWGAPVGVNNYINKASLQMVADSPEMLSYMGMIDNTVLDFHSDKLGSYTKEQDEISLEKLKEARAGMDKYGPDGLEGQELLSWKITAWFFDDLIAGEEFEYSGYPMSQLSGPMVDMPQFLTDTHVIKSKRSAERYVSRVAEFGRVIGEMEVRVREYADNGVIAPDFVLEKSITGMRSFIDGGASENPLVTTLPARLKKVDGLSDDFKNQMIAEVKALVESDIIPGYESMIALHEDLLKSATHDAGIWRIPNGEKIYKTALRSNTTTDMTADEIHNIGLSEVARIEKEMDAILQGEGLTDGPLSERVAAMMSRADQIYPDNDAGRAAMIAELERLNEEVMAKAGDYFVTLPPQPLEIKRIPEYSQDGAPGGYYSGPALDGSRPGQFYINLKDPVDNPKWTLPTLLYHEAAPGHHFQISRSQMIEDVPILRKMSPFTAYTEGWALYAEYLAANDMGMYDDNPLGDLGRLQAEMFRAVRLVVDTGLHHKRWTREEAIDYMAEKTGNSAGDVEREIERYAVWPGQATAYKTGQLAILRLRKHAEDELGEDFNLRDFNELILANGAMPLGILDEVVKAWVVDEKQK</sequence>
<feature type="transmembrane region" description="Helical" evidence="1">
    <location>
        <begin position="7"/>
        <end position="28"/>
    </location>
</feature>
<keyword evidence="1" id="KW-0812">Transmembrane</keyword>
<dbReference type="PANTHER" id="PTHR33361:SF2">
    <property type="entry name" value="DUF885 DOMAIN-CONTAINING PROTEIN"/>
    <property type="match status" value="1"/>
</dbReference>